<accession>A0A2R5FLK1</accession>
<dbReference type="GO" id="GO:0008703">
    <property type="term" value="F:5-amino-6-(5-phosphoribosylamino)uracil reductase activity"/>
    <property type="evidence" value="ECO:0007669"/>
    <property type="project" value="InterPro"/>
</dbReference>
<dbReference type="Gene3D" id="3.40.430.10">
    <property type="entry name" value="Dihydrofolate Reductase, subunit A"/>
    <property type="match status" value="1"/>
</dbReference>
<evidence type="ECO:0000256" key="1">
    <source>
        <dbReference type="ARBA" id="ARBA00005104"/>
    </source>
</evidence>
<dbReference type="PANTHER" id="PTHR38011:SF7">
    <property type="entry name" value="2,5-DIAMINO-6-RIBOSYLAMINO-4(3H)-PYRIMIDINONE 5'-PHOSPHATE REDUCTASE"/>
    <property type="match status" value="1"/>
</dbReference>
<comment type="caution">
    <text evidence="5">The sequence shown here is derived from an EMBL/GenBank/DDBJ whole genome shotgun (WGS) entry which is preliminary data.</text>
</comment>
<protein>
    <submittedName>
        <fullName evidence="5">Deaminase-reductase domain-containing protein</fullName>
    </submittedName>
</protein>
<dbReference type="SUPFAM" id="SSF53597">
    <property type="entry name" value="Dihydrofolate reductase-like"/>
    <property type="match status" value="1"/>
</dbReference>
<dbReference type="PANTHER" id="PTHR38011">
    <property type="entry name" value="DIHYDROFOLATE REDUCTASE FAMILY PROTEIN (AFU_ORTHOLOGUE AFUA_8G06820)"/>
    <property type="match status" value="1"/>
</dbReference>
<gene>
    <name evidence="5" type="ORF">NIES4072_07620</name>
</gene>
<evidence type="ECO:0000313" key="6">
    <source>
        <dbReference type="Proteomes" id="UP000245124"/>
    </source>
</evidence>
<evidence type="ECO:0000313" key="5">
    <source>
        <dbReference type="EMBL" id="GBG17113.1"/>
    </source>
</evidence>
<organism evidence="5 6">
    <name type="scientific">Nostoc commune NIES-4072</name>
    <dbReference type="NCBI Taxonomy" id="2005467"/>
    <lineage>
        <taxon>Bacteria</taxon>
        <taxon>Bacillati</taxon>
        <taxon>Cyanobacteriota</taxon>
        <taxon>Cyanophyceae</taxon>
        <taxon>Nostocales</taxon>
        <taxon>Nostocaceae</taxon>
        <taxon>Nostoc</taxon>
    </lineage>
</organism>
<keyword evidence="6" id="KW-1185">Reference proteome</keyword>
<keyword evidence="2" id="KW-0521">NADP</keyword>
<dbReference type="InterPro" id="IPR002734">
    <property type="entry name" value="RibDG_C"/>
</dbReference>
<comment type="pathway">
    <text evidence="1">Cofactor biosynthesis; riboflavin biosynthesis.</text>
</comment>
<dbReference type="OrthoDB" id="9800865at2"/>
<dbReference type="EMBL" id="BDUD01000001">
    <property type="protein sequence ID" value="GBG17113.1"/>
    <property type="molecule type" value="Genomic_DNA"/>
</dbReference>
<dbReference type="RefSeq" id="WP_109007367.1">
    <property type="nucleotide sequence ID" value="NZ_BDUD01000001.1"/>
</dbReference>
<dbReference type="Pfam" id="PF01872">
    <property type="entry name" value="RibD_C"/>
    <property type="match status" value="1"/>
</dbReference>
<dbReference type="Proteomes" id="UP000245124">
    <property type="component" value="Unassembled WGS sequence"/>
</dbReference>
<dbReference type="InterPro" id="IPR024072">
    <property type="entry name" value="DHFR-like_dom_sf"/>
</dbReference>
<evidence type="ECO:0000256" key="2">
    <source>
        <dbReference type="ARBA" id="ARBA00022857"/>
    </source>
</evidence>
<keyword evidence="3" id="KW-0560">Oxidoreductase</keyword>
<reference evidence="5 6" key="1">
    <citation type="submission" date="2017-06" db="EMBL/GenBank/DDBJ databases">
        <title>Genome sequencing of cyanobaciteial culture collection at National Institute for Environmental Studies (NIES).</title>
        <authorList>
            <person name="Hirose Y."/>
            <person name="Shimura Y."/>
            <person name="Fujisawa T."/>
            <person name="Nakamura Y."/>
            <person name="Kawachi M."/>
        </authorList>
    </citation>
    <scope>NUCLEOTIDE SEQUENCE [LARGE SCALE GENOMIC DNA]</scope>
    <source>
        <strain evidence="5 6">NIES-4072</strain>
    </source>
</reference>
<evidence type="ECO:0000259" key="4">
    <source>
        <dbReference type="Pfam" id="PF01872"/>
    </source>
</evidence>
<sequence length="226" mass="24642">MSAIQTTVVLAMTADGKISAVDPKAPRDSDPVDQAHLEYQTSLADLVLVGAGTIRAEGETYTIRNPELLAARKIRGQSPQPITCVVSGSLDLSLDLPFLSQDIERWIFTTRTGLKRNSDATSLQKLAELIDLGETDLDWDRAYSLMAERGIHKVIVLGGGALTAALLKAGRIDDWWLTIWPIIYGGKHAPSPVEGEGFLPQAAPHLQLVETRQVGSQLFLNYRILS</sequence>
<evidence type="ECO:0000256" key="3">
    <source>
        <dbReference type="ARBA" id="ARBA00023002"/>
    </source>
</evidence>
<name>A0A2R5FLK1_NOSCO</name>
<dbReference type="GO" id="GO:0009231">
    <property type="term" value="P:riboflavin biosynthetic process"/>
    <property type="evidence" value="ECO:0007669"/>
    <property type="project" value="InterPro"/>
</dbReference>
<proteinExistence type="predicted"/>
<dbReference type="InterPro" id="IPR050765">
    <property type="entry name" value="Riboflavin_Biosynth_HTPR"/>
</dbReference>
<dbReference type="AlphaFoldDB" id="A0A2R5FLK1"/>
<feature type="domain" description="Bacterial bifunctional deaminase-reductase C-terminal" evidence="4">
    <location>
        <begin position="7"/>
        <end position="218"/>
    </location>
</feature>